<dbReference type="EMBL" id="JBBUKT010000014">
    <property type="protein sequence ID" value="MEK7953902.1"/>
    <property type="molecule type" value="Genomic_DNA"/>
</dbReference>
<gene>
    <name evidence="1" type="ORF">WKV53_25520</name>
</gene>
<reference evidence="1 2" key="1">
    <citation type="submission" date="2024-04" db="EMBL/GenBank/DDBJ databases">
        <title>Luteolibacter sp. isolated from soil.</title>
        <authorList>
            <person name="An J."/>
        </authorList>
    </citation>
    <scope>NUCLEOTIDE SEQUENCE [LARGE SCALE GENOMIC DNA]</scope>
    <source>
        <strain evidence="1 2">Y139</strain>
    </source>
</reference>
<sequence length="289" mass="32868">MIPSNVLHRISEFVQKKTIDSLVAEDLRNYVYALYAPGEKFPFYVGKGVGERVLHHFAETIIELSRTSASTIDSMKLRSIIDSFDRSDSEPQIRIIRRNLDEDQAEAVEGALIDVLQPPGNKVRGLHSVQNGMISLDELIIEKGAKPLAPKTDYGRIYLFNIEKGHAERKSYDIALRGHWKSNRFIRDLAKYRAGGGRAFAVGLIRGISRHVIEVESWQPSEFGPDRFQMVGPEVADADLLHKRWSQVIKESGFWKRGNGLVVELTRDLGRSGFRILHGEKQVRFRPFE</sequence>
<proteinExistence type="predicted"/>
<evidence type="ECO:0000313" key="2">
    <source>
        <dbReference type="Proteomes" id="UP001371305"/>
    </source>
</evidence>
<protein>
    <recommendedName>
        <fullName evidence="3">GIY-YIG nuclease family protein</fullName>
    </recommendedName>
</protein>
<evidence type="ECO:0000313" key="1">
    <source>
        <dbReference type="EMBL" id="MEK7953902.1"/>
    </source>
</evidence>
<accession>A0ABU9B4K7</accession>
<evidence type="ECO:0008006" key="3">
    <source>
        <dbReference type="Google" id="ProtNLM"/>
    </source>
</evidence>
<dbReference type="RefSeq" id="WP_341407670.1">
    <property type="nucleotide sequence ID" value="NZ_JBBUKT010000014.1"/>
</dbReference>
<dbReference type="Pfam" id="PF22945">
    <property type="entry name" value="LEM-3_GIY-YIG"/>
    <property type="match status" value="1"/>
</dbReference>
<dbReference type="Proteomes" id="UP001371305">
    <property type="component" value="Unassembled WGS sequence"/>
</dbReference>
<organism evidence="1 2">
    <name type="scientific">Luteolibacter soli</name>
    <dbReference type="NCBI Taxonomy" id="3135280"/>
    <lineage>
        <taxon>Bacteria</taxon>
        <taxon>Pseudomonadati</taxon>
        <taxon>Verrucomicrobiota</taxon>
        <taxon>Verrucomicrobiia</taxon>
        <taxon>Verrucomicrobiales</taxon>
        <taxon>Verrucomicrobiaceae</taxon>
        <taxon>Luteolibacter</taxon>
    </lineage>
</organism>
<dbReference type="CDD" id="cd10440">
    <property type="entry name" value="GIY-YIG_COG3680"/>
    <property type="match status" value="1"/>
</dbReference>
<keyword evidence="2" id="KW-1185">Reference proteome</keyword>
<name>A0ABU9B4K7_9BACT</name>
<comment type="caution">
    <text evidence="1">The sequence shown here is derived from an EMBL/GenBank/DDBJ whole genome shotgun (WGS) entry which is preliminary data.</text>
</comment>